<reference evidence="2" key="2">
    <citation type="journal article" date="2014" name="ISME J.">
        <title>Microbial stratification in low pH oxic and suboxic macroscopic growths along an acid mine drainage.</title>
        <authorList>
            <person name="Mendez-Garcia C."/>
            <person name="Mesa V."/>
            <person name="Sprenger R.R."/>
            <person name="Richter M."/>
            <person name="Diez M.S."/>
            <person name="Solano J."/>
            <person name="Bargiela R."/>
            <person name="Golyshina O.V."/>
            <person name="Manteca A."/>
            <person name="Ramos J.L."/>
            <person name="Gallego J.R."/>
            <person name="Llorente I."/>
            <person name="Martins Dos Santos V.A."/>
            <person name="Jensen O.N."/>
            <person name="Pelaez A.I."/>
            <person name="Sanchez J."/>
            <person name="Ferrer M."/>
        </authorList>
    </citation>
    <scope>NUCLEOTIDE SEQUENCE</scope>
</reference>
<protein>
    <submittedName>
        <fullName evidence="2">Glutathione S-transferase domain protein</fullName>
    </submittedName>
</protein>
<dbReference type="AlphaFoldDB" id="T1AF30"/>
<feature type="non-terminal residue" evidence="2">
    <location>
        <position position="1"/>
    </location>
</feature>
<keyword evidence="2" id="KW-0808">Transferase</keyword>
<evidence type="ECO:0000313" key="2">
    <source>
        <dbReference type="EMBL" id="EQD40545.1"/>
    </source>
</evidence>
<evidence type="ECO:0000256" key="1">
    <source>
        <dbReference type="SAM" id="MobiDB-lite"/>
    </source>
</evidence>
<sequence>PYLAGADFGGVDAFFAPVAFRIQTYELPLAPVALEYARRLLELPAMRRWYEAALAEPWRDEVHDQEARAAGAVTQDLRRAGRNAQNA</sequence>
<proteinExistence type="predicted"/>
<name>T1AF30_9ZZZZ</name>
<gene>
    <name evidence="2" type="ORF">B1A_16403</name>
</gene>
<organism evidence="2">
    <name type="scientific">mine drainage metagenome</name>
    <dbReference type="NCBI Taxonomy" id="410659"/>
    <lineage>
        <taxon>unclassified sequences</taxon>
        <taxon>metagenomes</taxon>
        <taxon>ecological metagenomes</taxon>
    </lineage>
</organism>
<dbReference type="InterPro" id="IPR036282">
    <property type="entry name" value="Glutathione-S-Trfase_C_sf"/>
</dbReference>
<comment type="caution">
    <text evidence="2">The sequence shown here is derived from an EMBL/GenBank/DDBJ whole genome shotgun (WGS) entry which is preliminary data.</text>
</comment>
<reference evidence="2" key="1">
    <citation type="submission" date="2013-08" db="EMBL/GenBank/DDBJ databases">
        <authorList>
            <person name="Mendez C."/>
            <person name="Richter M."/>
            <person name="Ferrer M."/>
            <person name="Sanchez J."/>
        </authorList>
    </citation>
    <scope>NUCLEOTIDE SEQUENCE</scope>
</reference>
<dbReference type="Gene3D" id="1.20.1050.10">
    <property type="match status" value="1"/>
</dbReference>
<dbReference type="EMBL" id="AUZX01012059">
    <property type="protein sequence ID" value="EQD40545.1"/>
    <property type="molecule type" value="Genomic_DNA"/>
</dbReference>
<dbReference type="GO" id="GO:0016740">
    <property type="term" value="F:transferase activity"/>
    <property type="evidence" value="ECO:0007669"/>
    <property type="project" value="UniProtKB-KW"/>
</dbReference>
<dbReference type="SUPFAM" id="SSF47616">
    <property type="entry name" value="GST C-terminal domain-like"/>
    <property type="match status" value="1"/>
</dbReference>
<accession>T1AF30</accession>
<feature type="region of interest" description="Disordered" evidence="1">
    <location>
        <begin position="66"/>
        <end position="87"/>
    </location>
</feature>